<reference evidence="4" key="1">
    <citation type="submission" date="2023-06" db="EMBL/GenBank/DDBJ databases">
        <title>Phylogenetic Diversity of Rhizobium strains.</title>
        <authorList>
            <person name="Moura F.T."/>
            <person name="Helene L.C.F."/>
            <person name="Hungria M."/>
        </authorList>
    </citation>
    <scope>NUCLEOTIDE SEQUENCE</scope>
    <source>
        <strain evidence="4">CCGE524</strain>
    </source>
</reference>
<accession>A0ABT7KRV1</accession>
<protein>
    <submittedName>
        <fullName evidence="4">AprI/Inh family metalloprotease inhibitor</fullName>
    </submittedName>
</protein>
<keyword evidence="5" id="KW-1185">Reference proteome</keyword>
<keyword evidence="4" id="KW-0481">Metalloenzyme inhibitor</keyword>
<dbReference type="InterPro" id="IPR021140">
    <property type="entry name" value="Inh/Omp19"/>
</dbReference>
<dbReference type="RefSeq" id="WP_285884835.1">
    <property type="nucleotide sequence ID" value="NZ_JARFYN010000117.1"/>
</dbReference>
<keyword evidence="4" id="KW-0483">Metalloprotease inhibitor</keyword>
<organism evidence="4 5">
    <name type="scientific">Rhizobium calliandrae</name>
    <dbReference type="NCBI Taxonomy" id="1312182"/>
    <lineage>
        <taxon>Bacteria</taxon>
        <taxon>Pseudomonadati</taxon>
        <taxon>Pseudomonadota</taxon>
        <taxon>Alphaproteobacteria</taxon>
        <taxon>Hyphomicrobiales</taxon>
        <taxon>Rhizobiaceae</taxon>
        <taxon>Rhizobium/Agrobacterium group</taxon>
        <taxon>Rhizobium</taxon>
    </lineage>
</organism>
<gene>
    <name evidence="4" type="ORF">PY650_35985</name>
</gene>
<evidence type="ECO:0000256" key="2">
    <source>
        <dbReference type="SAM" id="SignalP"/>
    </source>
</evidence>
<evidence type="ECO:0000313" key="5">
    <source>
        <dbReference type="Proteomes" id="UP001172630"/>
    </source>
</evidence>
<dbReference type="EMBL" id="JARFYN010000117">
    <property type="protein sequence ID" value="MDL2410840.1"/>
    <property type="molecule type" value="Genomic_DNA"/>
</dbReference>
<feature type="domain" description="Alkaline proteinase inhibitor/ Outer membrane lipoprotein Omp19" evidence="3">
    <location>
        <begin position="135"/>
        <end position="229"/>
    </location>
</feature>
<evidence type="ECO:0000259" key="3">
    <source>
        <dbReference type="Pfam" id="PF02974"/>
    </source>
</evidence>
<dbReference type="Proteomes" id="UP001172630">
    <property type="component" value="Unassembled WGS sequence"/>
</dbReference>
<feature type="signal peptide" evidence="2">
    <location>
        <begin position="1"/>
        <end position="24"/>
    </location>
</feature>
<proteinExistence type="predicted"/>
<dbReference type="GO" id="GO:0030414">
    <property type="term" value="F:peptidase inhibitor activity"/>
    <property type="evidence" value="ECO:0007669"/>
    <property type="project" value="UniProtKB-KW"/>
</dbReference>
<name>A0ABT7KRV1_9HYPH</name>
<evidence type="ECO:0000256" key="1">
    <source>
        <dbReference type="ARBA" id="ARBA00022729"/>
    </source>
</evidence>
<sequence length="233" mass="24240">MIRTFSLAAASAAFILATGQPAGAVDDELIKAQAGSWLLAPENGAKGCRITFETTPAAGGYAITGADACASTLPALAKAAAWNFGEDGTLALTDATQKVVARFQQEEEGSPWEIEEGDPMWLLPALGDVDHVPTIASVAGTWEIQQPGGKAICGVTLSSDTDTDGTPKMSPGSDCPTDIGDLKLSLWVMEGFGLVMMGTDGSSLSFDMRPDGSFQKTEEEEGRPLVLVRKQGG</sequence>
<dbReference type="Pfam" id="PF02974">
    <property type="entry name" value="Inh"/>
    <property type="match status" value="2"/>
</dbReference>
<comment type="caution">
    <text evidence="4">The sequence shown here is derived from an EMBL/GenBank/DDBJ whole genome shotgun (WGS) entry which is preliminary data.</text>
</comment>
<keyword evidence="1 2" id="KW-0732">Signal</keyword>
<feature type="chain" id="PRO_5045998564" evidence="2">
    <location>
        <begin position="25"/>
        <end position="233"/>
    </location>
</feature>
<evidence type="ECO:0000313" key="4">
    <source>
        <dbReference type="EMBL" id="MDL2410840.1"/>
    </source>
</evidence>
<dbReference type="SUPFAM" id="SSF50882">
    <property type="entry name" value="beta-Barrel protease inhibitors"/>
    <property type="match status" value="2"/>
</dbReference>
<dbReference type="Gene3D" id="2.40.128.10">
    <property type="match status" value="2"/>
</dbReference>
<keyword evidence="4" id="KW-0646">Protease inhibitor</keyword>
<dbReference type="InterPro" id="IPR016085">
    <property type="entry name" value="Protease_inh_B-barrel_dom"/>
</dbReference>
<feature type="domain" description="Alkaline proteinase inhibitor/ Outer membrane lipoprotein Omp19" evidence="3">
    <location>
        <begin position="34"/>
        <end position="110"/>
    </location>
</feature>